<dbReference type="GO" id="GO:0003723">
    <property type="term" value="F:RNA binding"/>
    <property type="evidence" value="ECO:0007669"/>
    <property type="project" value="UniProtKB-UniRule"/>
</dbReference>
<keyword evidence="18" id="KW-1185">Reference proteome</keyword>
<dbReference type="GO" id="GO:0000287">
    <property type="term" value="F:magnesium ion binding"/>
    <property type="evidence" value="ECO:0007669"/>
    <property type="project" value="UniProtKB-UniRule"/>
</dbReference>
<dbReference type="InterPro" id="IPR004641">
    <property type="entry name" value="RNase_HIII"/>
</dbReference>
<dbReference type="PROSITE" id="PS51975">
    <property type="entry name" value="RNASE_H_2"/>
    <property type="match status" value="1"/>
</dbReference>
<evidence type="ECO:0000256" key="5">
    <source>
        <dbReference type="ARBA" id="ARBA00008378"/>
    </source>
</evidence>
<evidence type="ECO:0000256" key="2">
    <source>
        <dbReference type="ARBA" id="ARBA00001946"/>
    </source>
</evidence>
<comment type="subcellular location">
    <subcellularLocation>
        <location evidence="4 14">Cytoplasm</location>
    </subcellularLocation>
</comment>
<comment type="cofactor">
    <cofactor evidence="14 15">
        <name>Mn(2+)</name>
        <dbReference type="ChEBI" id="CHEBI:29035"/>
    </cofactor>
    <cofactor evidence="14 15">
        <name>Mg(2+)</name>
        <dbReference type="ChEBI" id="CHEBI:18420"/>
    </cofactor>
    <text evidence="14 15">Manganese or magnesium. Binds 1 divalent metal ion per monomer in the absence of substrate. May bind a second metal ion after substrate binding.</text>
</comment>
<accession>A0A7X2N543</accession>
<dbReference type="GO" id="GO:0005737">
    <property type="term" value="C:cytoplasm"/>
    <property type="evidence" value="ECO:0007669"/>
    <property type="project" value="UniProtKB-SubCell"/>
</dbReference>
<evidence type="ECO:0000256" key="13">
    <source>
        <dbReference type="ARBA" id="ARBA00022842"/>
    </source>
</evidence>
<evidence type="ECO:0000313" key="18">
    <source>
        <dbReference type="Proteomes" id="UP000470082"/>
    </source>
</evidence>
<sequence>MNETKKMSKNEIDSLKEKMQPYILKESQPPYTYYQIKCQECTITAYTSGKVVFQGQDLSWLKKEEKPLRQIFPQAGSDEVGTGDYFGPVVVAGCILNSENQAFLSKYPIQDSKQLSDLDTKKLANIIKENSKYSICICSSLKYNQVHEKHNMVDIKCLLHNQVYINLMHKGYSLPDFIVIDQFTPEKSYYRYLKDEKEVIQGIHFETKAENKYLSVACASILARNAFLEVWEQMEKKYQFSFHKGAGPQVDQCARNFVRQFGQDELKNVCKLHFKNTQKI</sequence>
<evidence type="ECO:0000256" key="3">
    <source>
        <dbReference type="ARBA" id="ARBA00004065"/>
    </source>
</evidence>
<comment type="caution">
    <text evidence="17">The sequence shown here is derived from an EMBL/GenBank/DDBJ whole genome shotgun (WGS) entry which is preliminary data.</text>
</comment>
<keyword evidence="8 14" id="KW-0963">Cytoplasm</keyword>
<keyword evidence="10 14" id="KW-0479">Metal-binding</keyword>
<keyword evidence="11 14" id="KW-0255">Endonuclease</keyword>
<dbReference type="Pfam" id="PF11858">
    <property type="entry name" value="DUF3378"/>
    <property type="match status" value="1"/>
</dbReference>
<evidence type="ECO:0000259" key="16">
    <source>
        <dbReference type="PROSITE" id="PS51975"/>
    </source>
</evidence>
<dbReference type="InterPro" id="IPR036397">
    <property type="entry name" value="RNaseH_sf"/>
</dbReference>
<proteinExistence type="inferred from homology"/>
<keyword evidence="13 14" id="KW-0460">Magnesium</keyword>
<dbReference type="GO" id="GO:0006298">
    <property type="term" value="P:mismatch repair"/>
    <property type="evidence" value="ECO:0007669"/>
    <property type="project" value="TreeGrafter"/>
</dbReference>
<dbReference type="RefSeq" id="WP_154461212.1">
    <property type="nucleotide sequence ID" value="NZ_JAQYTQ010000085.1"/>
</dbReference>
<feature type="binding site" evidence="14 15">
    <location>
        <position position="78"/>
    </location>
    <ligand>
        <name>a divalent metal cation</name>
        <dbReference type="ChEBI" id="CHEBI:60240"/>
    </ligand>
</feature>
<name>A0A7X2N543_9FIRM</name>
<comment type="function">
    <text evidence="3 14">Endonuclease that specifically degrades the RNA of RNA-DNA hybrids.</text>
</comment>
<dbReference type="InterPro" id="IPR012337">
    <property type="entry name" value="RNaseH-like_sf"/>
</dbReference>
<dbReference type="NCBIfam" id="TIGR00716">
    <property type="entry name" value="rnhC"/>
    <property type="match status" value="1"/>
</dbReference>
<keyword evidence="9 14" id="KW-0540">Nuclease</keyword>
<evidence type="ECO:0000256" key="15">
    <source>
        <dbReference type="PROSITE-ProRule" id="PRU01319"/>
    </source>
</evidence>
<evidence type="ECO:0000256" key="7">
    <source>
        <dbReference type="ARBA" id="ARBA00021407"/>
    </source>
</evidence>
<dbReference type="Gene3D" id="3.30.420.10">
    <property type="entry name" value="Ribonuclease H-like superfamily/Ribonuclease H"/>
    <property type="match status" value="1"/>
</dbReference>
<keyword evidence="12 14" id="KW-0378">Hydrolase</keyword>
<evidence type="ECO:0000256" key="8">
    <source>
        <dbReference type="ARBA" id="ARBA00022490"/>
    </source>
</evidence>
<dbReference type="EMBL" id="VUMM01000024">
    <property type="protein sequence ID" value="MSS02213.1"/>
    <property type="molecule type" value="Genomic_DNA"/>
</dbReference>
<gene>
    <name evidence="14 17" type="primary">rnhC</name>
    <name evidence="17" type="ORF">FYJ50_08960</name>
</gene>
<protein>
    <recommendedName>
        <fullName evidence="7 14">Ribonuclease HIII</fullName>
        <shortName evidence="14">RNase HIII</shortName>
        <ecNumber evidence="6 14">3.1.26.4</ecNumber>
    </recommendedName>
</protein>
<dbReference type="GO" id="GO:0004523">
    <property type="term" value="F:RNA-DNA hybrid ribonuclease activity"/>
    <property type="evidence" value="ECO:0007669"/>
    <property type="project" value="UniProtKB-UniRule"/>
</dbReference>
<evidence type="ECO:0000256" key="9">
    <source>
        <dbReference type="ARBA" id="ARBA00022722"/>
    </source>
</evidence>
<evidence type="ECO:0000256" key="6">
    <source>
        <dbReference type="ARBA" id="ARBA00012180"/>
    </source>
</evidence>
<comment type="catalytic activity">
    <reaction evidence="1 14 15">
        <text>Endonucleolytic cleavage to 5'-phosphomonoester.</text>
        <dbReference type="EC" id="3.1.26.4"/>
    </reaction>
</comment>
<dbReference type="HAMAP" id="MF_00053">
    <property type="entry name" value="RNase_HIII"/>
    <property type="match status" value="1"/>
</dbReference>
<dbReference type="InterPro" id="IPR024567">
    <property type="entry name" value="RNase_HII/HIII_dom"/>
</dbReference>
<dbReference type="Gene3D" id="3.30.310.10">
    <property type="entry name" value="TATA-Binding Protein"/>
    <property type="match status" value="1"/>
</dbReference>
<dbReference type="SUPFAM" id="SSF53098">
    <property type="entry name" value="Ribonuclease H-like"/>
    <property type="match status" value="1"/>
</dbReference>
<dbReference type="GO" id="GO:0043137">
    <property type="term" value="P:DNA replication, removal of RNA primer"/>
    <property type="evidence" value="ECO:0007669"/>
    <property type="project" value="TreeGrafter"/>
</dbReference>
<dbReference type="CDD" id="cd06590">
    <property type="entry name" value="RNase_HII_bacteria_HIII_like"/>
    <property type="match status" value="1"/>
</dbReference>
<dbReference type="GO" id="GO:0032299">
    <property type="term" value="C:ribonuclease H2 complex"/>
    <property type="evidence" value="ECO:0007669"/>
    <property type="project" value="TreeGrafter"/>
</dbReference>
<feature type="binding site" evidence="14 15">
    <location>
        <position position="181"/>
    </location>
    <ligand>
        <name>a divalent metal cation</name>
        <dbReference type="ChEBI" id="CHEBI:60240"/>
    </ligand>
</feature>
<organism evidence="17 18">
    <name type="scientific">Floccifex porci</name>
    <dbReference type="NCBI Taxonomy" id="2606629"/>
    <lineage>
        <taxon>Bacteria</taxon>
        <taxon>Bacillati</taxon>
        <taxon>Bacillota</taxon>
        <taxon>Erysipelotrichia</taxon>
        <taxon>Erysipelotrichales</taxon>
        <taxon>Erysipelotrichaceae</taxon>
        <taxon>Floccifex</taxon>
    </lineage>
</organism>
<dbReference type="InterPro" id="IPR024568">
    <property type="entry name" value="RNase_HIII_N"/>
</dbReference>
<reference evidence="17 18" key="1">
    <citation type="submission" date="2019-08" db="EMBL/GenBank/DDBJ databases">
        <title>In-depth cultivation of the pig gut microbiome towards novel bacterial diversity and tailored functional studies.</title>
        <authorList>
            <person name="Wylensek D."/>
            <person name="Hitch T.C.A."/>
            <person name="Clavel T."/>
        </authorList>
    </citation>
    <scope>NUCLEOTIDE SEQUENCE [LARGE SCALE GENOMIC DNA]</scope>
    <source>
        <strain evidence="17 18">LKV-178-WT-2G</strain>
    </source>
</reference>
<dbReference type="PANTHER" id="PTHR10954:SF23">
    <property type="entry name" value="RIBONUCLEASE"/>
    <property type="match status" value="1"/>
</dbReference>
<dbReference type="Pfam" id="PF01351">
    <property type="entry name" value="RNase_HII"/>
    <property type="match status" value="1"/>
</dbReference>
<evidence type="ECO:0000256" key="10">
    <source>
        <dbReference type="ARBA" id="ARBA00022723"/>
    </source>
</evidence>
<dbReference type="AlphaFoldDB" id="A0A7X2N543"/>
<evidence type="ECO:0000256" key="1">
    <source>
        <dbReference type="ARBA" id="ARBA00000077"/>
    </source>
</evidence>
<evidence type="ECO:0000256" key="14">
    <source>
        <dbReference type="HAMAP-Rule" id="MF_00053"/>
    </source>
</evidence>
<dbReference type="InterPro" id="IPR012295">
    <property type="entry name" value="TBP_dom_sf"/>
</dbReference>
<evidence type="ECO:0000256" key="11">
    <source>
        <dbReference type="ARBA" id="ARBA00022759"/>
    </source>
</evidence>
<dbReference type="InterPro" id="IPR001352">
    <property type="entry name" value="RNase_HII/HIII"/>
</dbReference>
<dbReference type="PIRSF" id="PIRSF037748">
    <property type="entry name" value="RnhC"/>
    <property type="match status" value="1"/>
</dbReference>
<comment type="similarity">
    <text evidence="5 14">Belongs to the RNase HII family. RnhC subfamily.</text>
</comment>
<dbReference type="PANTHER" id="PTHR10954">
    <property type="entry name" value="RIBONUCLEASE H2 SUBUNIT A"/>
    <property type="match status" value="1"/>
</dbReference>
<dbReference type="EC" id="3.1.26.4" evidence="6 14"/>
<comment type="cofactor">
    <cofactor evidence="2">
        <name>Mg(2+)</name>
        <dbReference type="ChEBI" id="CHEBI:18420"/>
    </cofactor>
</comment>
<dbReference type="Proteomes" id="UP000470082">
    <property type="component" value="Unassembled WGS sequence"/>
</dbReference>
<feature type="domain" description="RNase H type-2" evidence="16">
    <location>
        <begin position="72"/>
        <end position="280"/>
    </location>
</feature>
<evidence type="ECO:0000256" key="4">
    <source>
        <dbReference type="ARBA" id="ARBA00004496"/>
    </source>
</evidence>
<evidence type="ECO:0000256" key="12">
    <source>
        <dbReference type="ARBA" id="ARBA00022801"/>
    </source>
</evidence>
<feature type="binding site" evidence="14 15">
    <location>
        <position position="79"/>
    </location>
    <ligand>
        <name>a divalent metal cation</name>
        <dbReference type="ChEBI" id="CHEBI:60240"/>
    </ligand>
</feature>
<evidence type="ECO:0000313" key="17">
    <source>
        <dbReference type="EMBL" id="MSS02213.1"/>
    </source>
</evidence>